<gene>
    <name evidence="3" type="ORF">U6N30_11365</name>
</gene>
<keyword evidence="4" id="KW-1185">Reference proteome</keyword>
<dbReference type="EMBL" id="CP141261">
    <property type="protein sequence ID" value="WRL66075.1"/>
    <property type="molecule type" value="Genomic_DNA"/>
</dbReference>
<evidence type="ECO:0000256" key="1">
    <source>
        <dbReference type="SAM" id="MobiDB-lite"/>
    </source>
</evidence>
<feature type="transmembrane region" description="Helical" evidence="2">
    <location>
        <begin position="136"/>
        <end position="155"/>
    </location>
</feature>
<evidence type="ECO:0000313" key="3">
    <source>
        <dbReference type="EMBL" id="WRL66075.1"/>
    </source>
</evidence>
<feature type="region of interest" description="Disordered" evidence="1">
    <location>
        <begin position="1"/>
        <end position="39"/>
    </location>
</feature>
<sequence length="260" mass="26891">MTIGSRLPGDGDAREQRGTPVPARRGRLVPDPQHGHDAREEIDLMTESRTHTDTTVQDDVAQQRVVHEGPAEGATAVAPLVQAPPRRDRVRWGPVWAGLIVAVPTFILLQVATLALGWWDVGPGSAGNNADWFSGINGLIALFLGGLTAGASAIWRGFSDGLLHGILVWALSVVSIVFLTLFGGGALLGSLAGVVTDVTSIQQANLPDVAAGQAADVAISSASWAALGLGLGVLAAAIGGVLGAKMWPSRTDAERQRVAA</sequence>
<feature type="transmembrane region" description="Helical" evidence="2">
    <location>
        <begin position="95"/>
        <end position="116"/>
    </location>
</feature>
<feature type="transmembrane region" description="Helical" evidence="2">
    <location>
        <begin position="167"/>
        <end position="188"/>
    </location>
</feature>
<feature type="transmembrane region" description="Helical" evidence="2">
    <location>
        <begin position="224"/>
        <end position="247"/>
    </location>
</feature>
<reference evidence="3 4" key="1">
    <citation type="submission" date="2023-12" db="EMBL/GenBank/DDBJ databases">
        <title>Blastococcus brunescens sp. nov., an actonobacterium isolated from sandstone collected in sahara desert.</title>
        <authorList>
            <person name="Gtari M."/>
            <person name="Ghodhbane F."/>
        </authorList>
    </citation>
    <scope>NUCLEOTIDE SEQUENCE [LARGE SCALE GENOMIC DNA]</scope>
    <source>
        <strain evidence="3 4">BMG 8361</strain>
    </source>
</reference>
<evidence type="ECO:0000313" key="4">
    <source>
        <dbReference type="Proteomes" id="UP001324287"/>
    </source>
</evidence>
<proteinExistence type="predicted"/>
<keyword evidence="2" id="KW-0472">Membrane</keyword>
<accession>A0ABZ1B5I2</accession>
<evidence type="ECO:0000256" key="2">
    <source>
        <dbReference type="SAM" id="Phobius"/>
    </source>
</evidence>
<organism evidence="3 4">
    <name type="scientific">Blastococcus brunescens</name>
    <dbReference type="NCBI Taxonomy" id="1564165"/>
    <lineage>
        <taxon>Bacteria</taxon>
        <taxon>Bacillati</taxon>
        <taxon>Actinomycetota</taxon>
        <taxon>Actinomycetes</taxon>
        <taxon>Geodermatophilales</taxon>
        <taxon>Geodermatophilaceae</taxon>
        <taxon>Blastococcus</taxon>
    </lineage>
</organism>
<name>A0ABZ1B5I2_9ACTN</name>
<keyword evidence="2" id="KW-0812">Transmembrane</keyword>
<protein>
    <submittedName>
        <fullName evidence="3">Permease</fullName>
    </submittedName>
</protein>
<keyword evidence="2" id="KW-1133">Transmembrane helix</keyword>
<dbReference type="RefSeq" id="WP_324277392.1">
    <property type="nucleotide sequence ID" value="NZ_CP141261.1"/>
</dbReference>
<dbReference type="Proteomes" id="UP001324287">
    <property type="component" value="Chromosome"/>
</dbReference>